<dbReference type="OrthoDB" id="4851849at2759"/>
<accession>A0A1E1K3P6</accession>
<dbReference type="EMBL" id="FJUX01000012">
    <property type="protein sequence ID" value="CZS92490.1"/>
    <property type="molecule type" value="Genomic_DNA"/>
</dbReference>
<organism evidence="1 2">
    <name type="scientific">Rhynchosporium agropyri</name>
    <dbReference type="NCBI Taxonomy" id="914238"/>
    <lineage>
        <taxon>Eukaryota</taxon>
        <taxon>Fungi</taxon>
        <taxon>Dikarya</taxon>
        <taxon>Ascomycota</taxon>
        <taxon>Pezizomycotina</taxon>
        <taxon>Leotiomycetes</taxon>
        <taxon>Helotiales</taxon>
        <taxon>Ploettnerulaceae</taxon>
        <taxon>Rhynchosporium</taxon>
    </lineage>
</organism>
<reference evidence="2" key="1">
    <citation type="submission" date="2016-03" db="EMBL/GenBank/DDBJ databases">
        <authorList>
            <person name="Guldener U."/>
        </authorList>
    </citation>
    <scope>NUCLEOTIDE SEQUENCE [LARGE SCALE GENOMIC DNA]</scope>
    <source>
        <strain evidence="2">04CH-RAC-A.6.1</strain>
    </source>
</reference>
<gene>
    <name evidence="1" type="ORF">RAG0_03089</name>
</gene>
<sequence>MVQLWGSEITRAQLQQSISNLQQLDELPAIPRENLVSLDIDSTRQLSVTREKEIACNLAFLSATSDESLKVMAVCVEERCNGKGIIIRVAANTGDLSTVTAGFVRLARVLEHAARRGRSKSEDTKEAFREVTAGKRSLIEQLHDAIHSHSIRATKKLEESRHRVRDLQSLFVSLESMTNLNLEVIEVVEEIVKQAHAFSLATDLSRALQTSMIEPSLKAYLPEAIGKLGR</sequence>
<keyword evidence="2" id="KW-1185">Reference proteome</keyword>
<dbReference type="Proteomes" id="UP000178912">
    <property type="component" value="Unassembled WGS sequence"/>
</dbReference>
<protein>
    <submittedName>
        <fullName evidence="1">Uncharacterized protein</fullName>
    </submittedName>
</protein>
<name>A0A1E1K3P6_9HELO</name>
<dbReference type="AlphaFoldDB" id="A0A1E1K3P6"/>
<evidence type="ECO:0000313" key="1">
    <source>
        <dbReference type="EMBL" id="CZS92490.1"/>
    </source>
</evidence>
<evidence type="ECO:0000313" key="2">
    <source>
        <dbReference type="Proteomes" id="UP000178912"/>
    </source>
</evidence>
<proteinExistence type="predicted"/>